<dbReference type="PROSITE" id="PS50878">
    <property type="entry name" value="RT_POL"/>
    <property type="match status" value="1"/>
</dbReference>
<keyword evidence="2" id="KW-1185">Reference proteome</keyword>
<organism evidence="2 3">
    <name type="scientific">Actinia tenebrosa</name>
    <name type="common">Australian red waratah sea anemone</name>
    <dbReference type="NCBI Taxonomy" id="6105"/>
    <lineage>
        <taxon>Eukaryota</taxon>
        <taxon>Metazoa</taxon>
        <taxon>Cnidaria</taxon>
        <taxon>Anthozoa</taxon>
        <taxon>Hexacorallia</taxon>
        <taxon>Actiniaria</taxon>
        <taxon>Actiniidae</taxon>
        <taxon>Actinia</taxon>
    </lineage>
</organism>
<dbReference type="RefSeq" id="XP_031575455.1">
    <property type="nucleotide sequence ID" value="XM_031719595.1"/>
</dbReference>
<evidence type="ECO:0000313" key="2">
    <source>
        <dbReference type="Proteomes" id="UP000515163"/>
    </source>
</evidence>
<gene>
    <name evidence="3" type="primary">LOC116309059</name>
</gene>
<sequence length="221" mass="25855">MTHKWLSQTQSPTRLPEFYTLTKIHKKTPVERPISGSRGQTERISSFEDYLLQPIAKKQESYIKDSTDFINFIENTPIPDNAILARLDVCSLYTNIPQEEGIKVICSHYEQHYEPNLPIPVNYLKELMRLILKENSFKFNDKHYLQIHGIAMGTKMAVAFSIIFMAHLETKLLSNSPYKPLVWKRFIDDVFSVWTLTEEEITKFVDFANNFHNTIKFTCET</sequence>
<dbReference type="InParanoid" id="A0A6P8JGU5"/>
<reference evidence="3" key="1">
    <citation type="submission" date="2025-08" db="UniProtKB">
        <authorList>
            <consortium name="RefSeq"/>
        </authorList>
    </citation>
    <scope>IDENTIFICATION</scope>
    <source>
        <tissue evidence="3">Tentacle</tissue>
    </source>
</reference>
<dbReference type="InterPro" id="IPR000477">
    <property type="entry name" value="RT_dom"/>
</dbReference>
<name>A0A6P8JGU5_ACTTE</name>
<dbReference type="PANTHER" id="PTHR21301">
    <property type="entry name" value="REVERSE TRANSCRIPTASE"/>
    <property type="match status" value="1"/>
</dbReference>
<dbReference type="OrthoDB" id="10017764at2759"/>
<dbReference type="KEGG" id="aten:116309059"/>
<dbReference type="Proteomes" id="UP000515163">
    <property type="component" value="Unplaced"/>
</dbReference>
<dbReference type="PANTHER" id="PTHR21301:SF10">
    <property type="entry name" value="REVERSE TRANSCRIPTASE DOMAIN-CONTAINING PROTEIN"/>
    <property type="match status" value="1"/>
</dbReference>
<protein>
    <submittedName>
        <fullName evidence="3">Uncharacterized protein LOC116309059</fullName>
    </submittedName>
</protein>
<dbReference type="GeneID" id="116309059"/>
<evidence type="ECO:0000259" key="1">
    <source>
        <dbReference type="PROSITE" id="PS50878"/>
    </source>
</evidence>
<dbReference type="AlphaFoldDB" id="A0A6P8JGU5"/>
<proteinExistence type="predicted"/>
<feature type="domain" description="Reverse transcriptase" evidence="1">
    <location>
        <begin position="1"/>
        <end position="221"/>
    </location>
</feature>
<evidence type="ECO:0000313" key="3">
    <source>
        <dbReference type="RefSeq" id="XP_031575455.1"/>
    </source>
</evidence>
<accession>A0A6P8JGU5</accession>